<comment type="caution">
    <text evidence="1">The sequence shown here is derived from an EMBL/GenBank/DDBJ whole genome shotgun (WGS) entry which is preliminary data.</text>
</comment>
<accession>A0A8S9J4W0</accession>
<protein>
    <submittedName>
        <fullName evidence="1">Uncharacterized protein</fullName>
    </submittedName>
</protein>
<organism evidence="1">
    <name type="scientific">Brassica cretica</name>
    <name type="common">Mustard</name>
    <dbReference type="NCBI Taxonomy" id="69181"/>
    <lineage>
        <taxon>Eukaryota</taxon>
        <taxon>Viridiplantae</taxon>
        <taxon>Streptophyta</taxon>
        <taxon>Embryophyta</taxon>
        <taxon>Tracheophyta</taxon>
        <taxon>Spermatophyta</taxon>
        <taxon>Magnoliopsida</taxon>
        <taxon>eudicotyledons</taxon>
        <taxon>Gunneridae</taxon>
        <taxon>Pentapetalae</taxon>
        <taxon>rosids</taxon>
        <taxon>malvids</taxon>
        <taxon>Brassicales</taxon>
        <taxon>Brassicaceae</taxon>
        <taxon>Brassiceae</taxon>
        <taxon>Brassica</taxon>
    </lineage>
</organism>
<gene>
    <name evidence="1" type="ORF">F2Q70_00001624</name>
</gene>
<sequence>MRNKQWKRMIGLAEAGILSSKPKVALGDFNDIKSNEEKNGGEKKWKGIKLFRYDNKWRFNKEISNLWEKKCMSIPGPQLHIALKRCRACLARWKSKTAMNSAKKIEELKNLLGKV</sequence>
<evidence type="ECO:0000313" key="1">
    <source>
        <dbReference type="EMBL" id="KAF2576257.1"/>
    </source>
</evidence>
<dbReference type="EMBL" id="QGKY02001015">
    <property type="protein sequence ID" value="KAF2576257.1"/>
    <property type="molecule type" value="Genomic_DNA"/>
</dbReference>
<dbReference type="AlphaFoldDB" id="A0A8S9J4W0"/>
<reference evidence="1" key="1">
    <citation type="submission" date="2019-12" db="EMBL/GenBank/DDBJ databases">
        <title>Genome sequencing and annotation of Brassica cretica.</title>
        <authorList>
            <person name="Studholme D.J."/>
            <person name="Sarris P.F."/>
        </authorList>
    </citation>
    <scope>NUCLEOTIDE SEQUENCE</scope>
    <source>
        <strain evidence="1">PFS-102/07</strain>
        <tissue evidence="1">Leaf</tissue>
    </source>
</reference>
<name>A0A8S9J4W0_BRACR</name>
<proteinExistence type="predicted"/>